<evidence type="ECO:0000259" key="2">
    <source>
        <dbReference type="Pfam" id="PF09084"/>
    </source>
</evidence>
<dbReference type="Gene3D" id="3.40.190.10">
    <property type="entry name" value="Periplasmic binding protein-like II"/>
    <property type="match status" value="2"/>
</dbReference>
<accession>A6TMC2</accession>
<dbReference type="eggNOG" id="COG0715">
    <property type="taxonomic scope" value="Bacteria"/>
</dbReference>
<dbReference type="PIRSF" id="PIRSF027386">
    <property type="entry name" value="UCP027386_ABC_sbc_TM0202"/>
    <property type="match status" value="1"/>
</dbReference>
<feature type="domain" description="SsuA/THI5-like" evidence="2">
    <location>
        <begin position="84"/>
        <end position="276"/>
    </location>
</feature>
<keyword evidence="1" id="KW-0732">Signal</keyword>
<feature type="chain" id="PRO_5038791095" evidence="1">
    <location>
        <begin position="25"/>
        <end position="341"/>
    </location>
</feature>
<dbReference type="KEGG" id="amt:Amet_1129"/>
<dbReference type="RefSeq" id="WP_012062381.1">
    <property type="nucleotide sequence ID" value="NC_009633.1"/>
</dbReference>
<evidence type="ECO:0000313" key="4">
    <source>
        <dbReference type="Proteomes" id="UP000001572"/>
    </source>
</evidence>
<dbReference type="STRING" id="293826.Amet_1129"/>
<dbReference type="Proteomes" id="UP000001572">
    <property type="component" value="Chromosome"/>
</dbReference>
<dbReference type="InterPro" id="IPR015168">
    <property type="entry name" value="SsuA/THI5"/>
</dbReference>
<dbReference type="EMBL" id="CP000724">
    <property type="protein sequence ID" value="ABR47340.1"/>
    <property type="molecule type" value="Genomic_DNA"/>
</dbReference>
<dbReference type="HOGENOM" id="CLU_062584_0_0_9"/>
<dbReference type="AlphaFoldDB" id="A6TMC2"/>
<sequence>MKKVMSLILILSLALAILSGCTSNVDNQSDAAEVDASEVNTEEVEKVSIKVAAPAGAPTLSMIKMFKENPSFGEHVEVSYESVKSPDLMASRIISGEVDIAVVPTNLAATLYNRGVDYKLAASSVWGILYVVGNEEMTSWEDLRGKEIYTMGRGMTPDIVFRYLLSNNGIDPDNDVTLTYMGEATELASAFIAGKSAISIMPEPVLSNVMMKKQDTKIVLDLQEEWSKLNNGDSSYPQASLMVRNDVVENNPELIEMFLQEYESSISWLVTNAEKAGEYSEALETGLSKGVVVAGLQRSNIEYRSSKTAREAIEKYLNVLFEYSPEVIGGKLPDEGFYLEN</sequence>
<name>A6TMC2_ALKMQ</name>
<proteinExistence type="predicted"/>
<dbReference type="SUPFAM" id="SSF53850">
    <property type="entry name" value="Periplasmic binding protein-like II"/>
    <property type="match status" value="1"/>
</dbReference>
<protein>
    <submittedName>
        <fullName evidence="3">Putative sulfonate/nitrate transport system substrate-binding protein</fullName>
    </submittedName>
</protein>
<evidence type="ECO:0000256" key="1">
    <source>
        <dbReference type="SAM" id="SignalP"/>
    </source>
</evidence>
<keyword evidence="4" id="KW-1185">Reference proteome</keyword>
<dbReference type="OrthoDB" id="9814375at2"/>
<organism evidence="3 4">
    <name type="scientific">Alkaliphilus metalliredigens (strain QYMF)</name>
    <dbReference type="NCBI Taxonomy" id="293826"/>
    <lineage>
        <taxon>Bacteria</taxon>
        <taxon>Bacillati</taxon>
        <taxon>Bacillota</taxon>
        <taxon>Clostridia</taxon>
        <taxon>Peptostreptococcales</taxon>
        <taxon>Natronincolaceae</taxon>
        <taxon>Alkaliphilus</taxon>
    </lineage>
</organism>
<evidence type="ECO:0000313" key="3">
    <source>
        <dbReference type="EMBL" id="ABR47340.1"/>
    </source>
</evidence>
<dbReference type="InterPro" id="IPR027024">
    <property type="entry name" value="UCP027386_ABC_sbc_TM0202"/>
</dbReference>
<gene>
    <name evidence="3" type="ordered locus">Amet_1129</name>
</gene>
<reference evidence="4" key="1">
    <citation type="journal article" date="2016" name="Genome Announc.">
        <title>Complete genome sequence of Alkaliphilus metalliredigens strain QYMF, an alkaliphilic and metal-reducing bacterium isolated from borax-contaminated leachate ponds.</title>
        <authorList>
            <person name="Hwang C."/>
            <person name="Copeland A."/>
            <person name="Lucas S."/>
            <person name="Lapidus A."/>
            <person name="Barry K."/>
            <person name="Detter J.C."/>
            <person name="Glavina Del Rio T."/>
            <person name="Hammon N."/>
            <person name="Israni S."/>
            <person name="Dalin E."/>
            <person name="Tice H."/>
            <person name="Pitluck S."/>
            <person name="Chertkov O."/>
            <person name="Brettin T."/>
            <person name="Bruce D."/>
            <person name="Han C."/>
            <person name="Schmutz J."/>
            <person name="Larimer F."/>
            <person name="Land M.L."/>
            <person name="Hauser L."/>
            <person name="Kyrpides N."/>
            <person name="Mikhailova N."/>
            <person name="Ye Q."/>
            <person name="Zhou J."/>
            <person name="Richardson P."/>
            <person name="Fields M.W."/>
        </authorList>
    </citation>
    <scope>NUCLEOTIDE SEQUENCE [LARGE SCALE GENOMIC DNA]</scope>
    <source>
        <strain evidence="4">QYMF</strain>
    </source>
</reference>
<feature type="signal peptide" evidence="1">
    <location>
        <begin position="1"/>
        <end position="24"/>
    </location>
</feature>
<dbReference type="PANTHER" id="PTHR30024:SF46">
    <property type="entry name" value="ABC TRANSPORTER, SUBSTRATE-BINDING LIPOPROTEIN"/>
    <property type="match status" value="1"/>
</dbReference>
<dbReference type="PANTHER" id="PTHR30024">
    <property type="entry name" value="ALIPHATIC SULFONATES-BINDING PROTEIN-RELATED"/>
    <property type="match status" value="1"/>
</dbReference>
<dbReference type="Pfam" id="PF09084">
    <property type="entry name" value="NMT1"/>
    <property type="match status" value="1"/>
</dbReference>
<dbReference type="PROSITE" id="PS51257">
    <property type="entry name" value="PROKAR_LIPOPROTEIN"/>
    <property type="match status" value="1"/>
</dbReference>